<name>A0A4T3F6Q6_9SPHN</name>
<comment type="caution">
    <text evidence="2">The sequence shown here is derived from an EMBL/GenBank/DDBJ whole genome shotgun (WGS) entry which is preliminary data.</text>
</comment>
<protein>
    <submittedName>
        <fullName evidence="2">Alpha/beta hydrolase</fullName>
    </submittedName>
</protein>
<dbReference type="GO" id="GO:0016787">
    <property type="term" value="F:hydrolase activity"/>
    <property type="evidence" value="ECO:0007669"/>
    <property type="project" value="UniProtKB-KW"/>
</dbReference>
<sequence length="287" mass="31340">MTDQPWQDGSWESADGLSLHYRDYPGDAARPAILCLPGLTRNARDFEPVAEGFAGKHRVICAEFRGRGESDYSKEPATYIPAQYVADMLAFFDQVQPGRVVVLGTSLGGIVATLLAAQTPEHFAAIGINDIGPVIDPAGLARIRDQVGQGRSYPTWMHAARALRESMGMIYPDFTISEWLRLTKRLMVLGQSGRIAYDYDMRIAEPFDEAGDDPAGDLWPAFRALPPVPKLVLRGELSDILSTATLGEMEREIDGLEAVTIARTGHTPTLDEAESQAAIARLLERAG</sequence>
<evidence type="ECO:0000313" key="2">
    <source>
        <dbReference type="EMBL" id="TIX50546.1"/>
    </source>
</evidence>
<dbReference type="Gene3D" id="3.40.50.1820">
    <property type="entry name" value="alpha/beta hydrolase"/>
    <property type="match status" value="1"/>
</dbReference>
<accession>A0A4T3F6Q6</accession>
<evidence type="ECO:0000313" key="3">
    <source>
        <dbReference type="Proteomes" id="UP000309389"/>
    </source>
</evidence>
<dbReference type="GO" id="GO:0016020">
    <property type="term" value="C:membrane"/>
    <property type="evidence" value="ECO:0007669"/>
    <property type="project" value="TreeGrafter"/>
</dbReference>
<keyword evidence="3" id="KW-1185">Reference proteome</keyword>
<dbReference type="SUPFAM" id="SSF53474">
    <property type="entry name" value="alpha/beta-Hydrolases"/>
    <property type="match status" value="1"/>
</dbReference>
<dbReference type="InterPro" id="IPR029058">
    <property type="entry name" value="AB_hydrolase_fold"/>
</dbReference>
<dbReference type="AlphaFoldDB" id="A0A4T3F6Q6"/>
<dbReference type="RefSeq" id="WP_136693566.1">
    <property type="nucleotide sequence ID" value="NZ_SSHH01000002.1"/>
</dbReference>
<organism evidence="2 3">
    <name type="scientific">Alteraurantiacibacter aquimixticola</name>
    <dbReference type="NCBI Taxonomy" id="2489173"/>
    <lineage>
        <taxon>Bacteria</taxon>
        <taxon>Pseudomonadati</taxon>
        <taxon>Pseudomonadota</taxon>
        <taxon>Alphaproteobacteria</taxon>
        <taxon>Sphingomonadales</taxon>
        <taxon>Erythrobacteraceae</taxon>
        <taxon>Alteraurantiacibacter</taxon>
    </lineage>
</organism>
<dbReference type="EMBL" id="SSHH01000002">
    <property type="protein sequence ID" value="TIX50546.1"/>
    <property type="molecule type" value="Genomic_DNA"/>
</dbReference>
<dbReference type="PANTHER" id="PTHR43798:SF20">
    <property type="entry name" value="2-SUCCINYL-6-HYDROXY-2,4-CYCLOHEXADIENE-1-CARBOXYLATE SYNTHASE-RELATED"/>
    <property type="match status" value="1"/>
</dbReference>
<dbReference type="Pfam" id="PF12697">
    <property type="entry name" value="Abhydrolase_6"/>
    <property type="match status" value="1"/>
</dbReference>
<evidence type="ECO:0000259" key="1">
    <source>
        <dbReference type="Pfam" id="PF12697"/>
    </source>
</evidence>
<reference evidence="2 3" key="1">
    <citation type="submission" date="2019-04" db="EMBL/GenBank/DDBJ databases">
        <title>Altererythrobacter aquimixticola sp. nov., isolated from sediment of junction between the ocean and a freshwater spring.</title>
        <authorList>
            <person name="Yoon J.-H."/>
        </authorList>
    </citation>
    <scope>NUCLEOTIDE SEQUENCE [LARGE SCALE GENOMIC DNA]</scope>
    <source>
        <strain evidence="2 3">SSKS-13</strain>
    </source>
</reference>
<keyword evidence="2" id="KW-0378">Hydrolase</keyword>
<feature type="domain" description="AB hydrolase-1" evidence="1">
    <location>
        <begin position="33"/>
        <end position="274"/>
    </location>
</feature>
<gene>
    <name evidence="2" type="ORF">E5222_09780</name>
</gene>
<dbReference type="Proteomes" id="UP000309389">
    <property type="component" value="Unassembled WGS sequence"/>
</dbReference>
<dbReference type="InterPro" id="IPR050266">
    <property type="entry name" value="AB_hydrolase_sf"/>
</dbReference>
<dbReference type="PANTHER" id="PTHR43798">
    <property type="entry name" value="MONOACYLGLYCEROL LIPASE"/>
    <property type="match status" value="1"/>
</dbReference>
<proteinExistence type="predicted"/>
<dbReference type="OrthoDB" id="9791366at2"/>
<dbReference type="InterPro" id="IPR000073">
    <property type="entry name" value="AB_hydrolase_1"/>
</dbReference>